<accession>A0ABN7VLK3</accession>
<name>A0ABN7VLK3_GIGMA</name>
<comment type="caution">
    <text evidence="1">The sequence shown here is derived from an EMBL/GenBank/DDBJ whole genome shotgun (WGS) entry which is preliminary data.</text>
</comment>
<evidence type="ECO:0000313" key="1">
    <source>
        <dbReference type="EMBL" id="CAG8783767.1"/>
    </source>
</evidence>
<sequence length="114" mass="13487">METSSISSLDINEYFDKVYAFIDYESTVLQQHFEFVRNWILNDKSISEMKRTHLLNALDNREEKWNVSQQEGKCFDIWTSGNDELNKIIQNAQLNATSPDSIVEWVPYENFKEN</sequence>
<organism evidence="1 2">
    <name type="scientific">Gigaspora margarita</name>
    <dbReference type="NCBI Taxonomy" id="4874"/>
    <lineage>
        <taxon>Eukaryota</taxon>
        <taxon>Fungi</taxon>
        <taxon>Fungi incertae sedis</taxon>
        <taxon>Mucoromycota</taxon>
        <taxon>Glomeromycotina</taxon>
        <taxon>Glomeromycetes</taxon>
        <taxon>Diversisporales</taxon>
        <taxon>Gigasporaceae</taxon>
        <taxon>Gigaspora</taxon>
    </lineage>
</organism>
<reference evidence="1 2" key="1">
    <citation type="submission" date="2021-06" db="EMBL/GenBank/DDBJ databases">
        <authorList>
            <person name="Kallberg Y."/>
            <person name="Tangrot J."/>
            <person name="Rosling A."/>
        </authorList>
    </citation>
    <scope>NUCLEOTIDE SEQUENCE [LARGE SCALE GENOMIC DNA]</scope>
    <source>
        <strain evidence="1 2">120-4 pot B 10/14</strain>
    </source>
</reference>
<gene>
    <name evidence="1" type="ORF">GMARGA_LOCUS20106</name>
</gene>
<dbReference type="Proteomes" id="UP000789901">
    <property type="component" value="Unassembled WGS sequence"/>
</dbReference>
<proteinExistence type="predicted"/>
<dbReference type="EMBL" id="CAJVQB010017326">
    <property type="protein sequence ID" value="CAG8783767.1"/>
    <property type="molecule type" value="Genomic_DNA"/>
</dbReference>
<protein>
    <submittedName>
        <fullName evidence="1">36658_t:CDS:1</fullName>
    </submittedName>
</protein>
<keyword evidence="2" id="KW-1185">Reference proteome</keyword>
<evidence type="ECO:0000313" key="2">
    <source>
        <dbReference type="Proteomes" id="UP000789901"/>
    </source>
</evidence>